<keyword evidence="5 6" id="KW-0539">Nucleus</keyword>
<dbReference type="PANTHER" id="PTHR10966">
    <property type="entry name" value="TRANSCRIPTION INITIATION FACTOR IIA SUBUNIT 2"/>
    <property type="match status" value="1"/>
</dbReference>
<feature type="domain" description="Transcription initiation factor IIA gamma subunit C-terminal" evidence="8">
    <location>
        <begin position="67"/>
        <end position="113"/>
    </location>
</feature>
<dbReference type="InterPro" id="IPR015872">
    <property type="entry name" value="TFIIA_gsu_N"/>
</dbReference>
<dbReference type="Pfam" id="PF02268">
    <property type="entry name" value="TFIIA_gamma_N"/>
    <property type="match status" value="1"/>
</dbReference>
<dbReference type="InterPro" id="IPR015871">
    <property type="entry name" value="TFIIA_gsu_C"/>
</dbReference>
<evidence type="ECO:0000256" key="3">
    <source>
        <dbReference type="ARBA" id="ARBA00023015"/>
    </source>
</evidence>
<dbReference type="AlphaFoldDB" id="A0A6U0MNN7"/>
<evidence type="ECO:0000256" key="5">
    <source>
        <dbReference type="ARBA" id="ARBA00023242"/>
    </source>
</evidence>
<evidence type="ECO:0000313" key="9">
    <source>
        <dbReference type="EMBL" id="CAD8513413.1"/>
    </source>
</evidence>
<feature type="domain" description="Transcription initiation factor IIA gamma subunit N-terminal" evidence="7">
    <location>
        <begin position="1"/>
        <end position="31"/>
    </location>
</feature>
<dbReference type="SUPFAM" id="SSF47396">
    <property type="entry name" value="Transcription factor IIA (TFIIA), alpha-helical domain"/>
    <property type="match status" value="1"/>
</dbReference>
<organism evidence="12">
    <name type="scientific">Micromonas pusilla</name>
    <name type="common">Picoplanktonic green alga</name>
    <name type="synonym">Chromulina pusilla</name>
    <dbReference type="NCBI Taxonomy" id="38833"/>
    <lineage>
        <taxon>Eukaryota</taxon>
        <taxon>Viridiplantae</taxon>
        <taxon>Chlorophyta</taxon>
        <taxon>Mamiellophyceae</taxon>
        <taxon>Mamiellales</taxon>
        <taxon>Mamiellaceae</taxon>
        <taxon>Micromonas</taxon>
    </lineage>
</organism>
<comment type="subcellular location">
    <subcellularLocation>
        <location evidence="1 6">Nucleus</location>
    </subcellularLocation>
</comment>
<evidence type="ECO:0000259" key="7">
    <source>
        <dbReference type="Pfam" id="PF02268"/>
    </source>
</evidence>
<dbReference type="InterPro" id="IPR009083">
    <property type="entry name" value="TFIIA_a-hlx"/>
</dbReference>
<dbReference type="PIRSF" id="PIRSF009415">
    <property type="entry name" value="Hum_TFIIA_gamma"/>
    <property type="match status" value="1"/>
</dbReference>
<dbReference type="CDD" id="cd10014">
    <property type="entry name" value="TFIIA_gamma_C"/>
    <property type="match status" value="1"/>
</dbReference>
<dbReference type="Gene3D" id="2.30.18.10">
    <property type="entry name" value="Transcription factor IIA (TFIIA), beta-barrel domain"/>
    <property type="match status" value="1"/>
</dbReference>
<evidence type="ECO:0000313" key="10">
    <source>
        <dbReference type="EMBL" id="CAD8513415.1"/>
    </source>
</evidence>
<dbReference type="GO" id="GO:0006367">
    <property type="term" value="P:transcription initiation at RNA polymerase II promoter"/>
    <property type="evidence" value="ECO:0007669"/>
    <property type="project" value="InterPro"/>
</dbReference>
<evidence type="ECO:0000256" key="2">
    <source>
        <dbReference type="ARBA" id="ARBA00007675"/>
    </source>
</evidence>
<dbReference type="SUPFAM" id="SSF50784">
    <property type="entry name" value="Transcription factor IIA (TFIIA), beta-barrel domain"/>
    <property type="match status" value="1"/>
</dbReference>
<reference evidence="12" key="1">
    <citation type="submission" date="2021-01" db="EMBL/GenBank/DDBJ databases">
        <authorList>
            <person name="Corre E."/>
            <person name="Pelletier E."/>
            <person name="Niang G."/>
            <person name="Scheremetjew M."/>
            <person name="Finn R."/>
            <person name="Kale V."/>
            <person name="Holt S."/>
            <person name="Cochrane G."/>
            <person name="Meng A."/>
            <person name="Brown T."/>
            <person name="Cohen L."/>
        </authorList>
    </citation>
    <scope>NUCLEOTIDE SEQUENCE</scope>
    <source>
        <strain evidence="12">CCMP1723</strain>
    </source>
</reference>
<evidence type="ECO:0000256" key="4">
    <source>
        <dbReference type="ARBA" id="ARBA00023163"/>
    </source>
</evidence>
<dbReference type="InterPro" id="IPR003194">
    <property type="entry name" value="TFIIA_gsu"/>
</dbReference>
<dbReference type="EMBL" id="HBEQ01001061">
    <property type="protein sequence ID" value="CAD8513415.1"/>
    <property type="molecule type" value="Transcribed_RNA"/>
</dbReference>
<dbReference type="InterPro" id="IPR009088">
    <property type="entry name" value="TFIIA_b-brl"/>
</dbReference>
<dbReference type="EMBL" id="HBEQ01001063">
    <property type="protein sequence ID" value="CAD8513416.1"/>
    <property type="molecule type" value="Transcribed_RNA"/>
</dbReference>
<dbReference type="Pfam" id="PF02751">
    <property type="entry name" value="TFIIA_gamma_C"/>
    <property type="match status" value="1"/>
</dbReference>
<gene>
    <name evidence="9" type="ORF">MCOM1403_LOCUS838</name>
    <name evidence="10" type="ORF">MCOM1403_LOCUS840</name>
    <name evidence="11" type="ORF">MCOM1403_LOCUS841</name>
    <name evidence="12" type="ORF">MCOM1403_LOCUS842</name>
</gene>
<dbReference type="EMBL" id="HBEQ01001064">
    <property type="protein sequence ID" value="CAD8513417.1"/>
    <property type="molecule type" value="Transcribed_RNA"/>
</dbReference>
<dbReference type="Gene3D" id="1.10.287.190">
    <property type="entry name" value="Transcription factor IIA gamma subunit, alpha-helical domain"/>
    <property type="match status" value="1"/>
</dbReference>
<evidence type="ECO:0000256" key="6">
    <source>
        <dbReference type="PIRNR" id="PIRNR009415"/>
    </source>
</evidence>
<comment type="similarity">
    <text evidence="2 6">Belongs to the TFIIA subunit 2 family.</text>
</comment>
<sequence length="119" mass="12974">MTLTDSLDEMVTNGKLTPTIAMKVLAQFDKVRSSCSDSSILVTLYAVLPLKCMNEALKNVKTKTTFKGDLHSYRFCDNVWTFVLNNVTFDSVGSGGHTESIIVKSVKIVACDGKNTFGA</sequence>
<evidence type="ECO:0000256" key="1">
    <source>
        <dbReference type="ARBA" id="ARBA00004123"/>
    </source>
</evidence>
<evidence type="ECO:0000313" key="12">
    <source>
        <dbReference type="EMBL" id="CAD8513417.1"/>
    </source>
</evidence>
<keyword evidence="4 6" id="KW-0804">Transcription</keyword>
<dbReference type="GO" id="GO:0005672">
    <property type="term" value="C:transcription factor TFIIA complex"/>
    <property type="evidence" value="ECO:0007669"/>
    <property type="project" value="InterPro"/>
</dbReference>
<protein>
    <recommendedName>
        <fullName evidence="6">Transcription initiation factor IIA subunit 2</fullName>
    </recommendedName>
</protein>
<evidence type="ECO:0000313" key="11">
    <source>
        <dbReference type="EMBL" id="CAD8513416.1"/>
    </source>
</evidence>
<name>A0A6U0MNN7_MICPS</name>
<evidence type="ECO:0000259" key="8">
    <source>
        <dbReference type="Pfam" id="PF02751"/>
    </source>
</evidence>
<accession>A0A6U0MNN7</accession>
<keyword evidence="3 6" id="KW-0805">Transcription regulation</keyword>
<proteinExistence type="inferred from homology"/>
<dbReference type="EMBL" id="HBEQ01001057">
    <property type="protein sequence ID" value="CAD8513413.1"/>
    <property type="molecule type" value="Transcribed_RNA"/>
</dbReference>
<comment type="function">
    <text evidence="6">TFIIA is a component of the transcription machinery of RNA polymerase II and plays an important role in transcriptional activation.</text>
</comment>